<dbReference type="Gene3D" id="2.150.10.10">
    <property type="entry name" value="Serralysin-like metalloprotease, C-terminal"/>
    <property type="match status" value="6"/>
</dbReference>
<dbReference type="InterPro" id="IPR001343">
    <property type="entry name" value="Hemolysn_Ca-bd"/>
</dbReference>
<protein>
    <recommendedName>
        <fullName evidence="6">Calcium-binding protein</fullName>
    </recommendedName>
</protein>
<feature type="region of interest" description="Disordered" evidence="3">
    <location>
        <begin position="564"/>
        <end position="583"/>
    </location>
</feature>
<geneLocation type="plasmid" evidence="4 5">
    <name>unnamed1</name>
</geneLocation>
<evidence type="ECO:0008006" key="6">
    <source>
        <dbReference type="Google" id="ProtNLM"/>
    </source>
</evidence>
<accession>A0A9Q9M120</accession>
<evidence type="ECO:0000256" key="2">
    <source>
        <dbReference type="ARBA" id="ARBA00022525"/>
    </source>
</evidence>
<dbReference type="GO" id="GO:0005576">
    <property type="term" value="C:extracellular region"/>
    <property type="evidence" value="ECO:0007669"/>
    <property type="project" value="UniProtKB-SubCell"/>
</dbReference>
<dbReference type="InterPro" id="IPR050557">
    <property type="entry name" value="RTX_toxin/Mannuronan_C5-epim"/>
</dbReference>
<dbReference type="InterPro" id="IPR018511">
    <property type="entry name" value="Hemolysin-typ_Ca-bd_CS"/>
</dbReference>
<gene>
    <name evidence="4" type="ORF">K3X48_15755</name>
</gene>
<dbReference type="PANTHER" id="PTHR38340">
    <property type="entry name" value="S-LAYER PROTEIN"/>
    <property type="match status" value="1"/>
</dbReference>
<dbReference type="GO" id="GO:0005509">
    <property type="term" value="F:calcium ion binding"/>
    <property type="evidence" value="ECO:0007669"/>
    <property type="project" value="InterPro"/>
</dbReference>
<dbReference type="PRINTS" id="PR00313">
    <property type="entry name" value="CABNDNGRPT"/>
</dbReference>
<dbReference type="PANTHER" id="PTHR38340:SF1">
    <property type="entry name" value="S-LAYER PROTEIN"/>
    <property type="match status" value="1"/>
</dbReference>
<reference evidence="4" key="1">
    <citation type="submission" date="2021-08" db="EMBL/GenBank/DDBJ databases">
        <authorList>
            <person name="Nwanade C."/>
            <person name="Wang M."/>
            <person name="Masoudi A."/>
            <person name="Yu Z."/>
            <person name="Liu J."/>
        </authorList>
    </citation>
    <scope>NUCLEOTIDE SEQUENCE</scope>
    <source>
        <strain evidence="4">S056</strain>
        <plasmid evidence="4">unnamed1</plasmid>
    </source>
</reference>
<keyword evidence="4" id="KW-0614">Plasmid</keyword>
<dbReference type="EMBL" id="CP080777">
    <property type="protein sequence ID" value="UWP97084.1"/>
    <property type="molecule type" value="Genomic_DNA"/>
</dbReference>
<evidence type="ECO:0000256" key="3">
    <source>
        <dbReference type="SAM" id="MobiDB-lite"/>
    </source>
</evidence>
<evidence type="ECO:0000256" key="1">
    <source>
        <dbReference type="ARBA" id="ARBA00004613"/>
    </source>
</evidence>
<dbReference type="SUPFAM" id="SSF51120">
    <property type="entry name" value="beta-Roll"/>
    <property type="match status" value="6"/>
</dbReference>
<proteinExistence type="predicted"/>
<keyword evidence="2" id="KW-0964">Secreted</keyword>
<dbReference type="PROSITE" id="PS00330">
    <property type="entry name" value="HEMOLYSIN_CALCIUM"/>
    <property type="match status" value="5"/>
</dbReference>
<organism evidence="4 5">
    <name type="scientific">Aliiroseovarius crassostreae</name>
    <dbReference type="NCBI Taxonomy" id="154981"/>
    <lineage>
        <taxon>Bacteria</taxon>
        <taxon>Pseudomonadati</taxon>
        <taxon>Pseudomonadota</taxon>
        <taxon>Alphaproteobacteria</taxon>
        <taxon>Rhodobacterales</taxon>
        <taxon>Paracoccaceae</taxon>
        <taxon>Aliiroseovarius</taxon>
    </lineage>
</organism>
<evidence type="ECO:0000313" key="4">
    <source>
        <dbReference type="EMBL" id="UWP97084.1"/>
    </source>
</evidence>
<dbReference type="RefSeq" id="WP_259806957.1">
    <property type="nucleotide sequence ID" value="NZ_CP080777.1"/>
</dbReference>
<dbReference type="Proteomes" id="UP001057991">
    <property type="component" value="Plasmid unnamed1"/>
</dbReference>
<dbReference type="InterPro" id="IPR011049">
    <property type="entry name" value="Serralysin-like_metalloprot_C"/>
</dbReference>
<sequence>MSGYFSGGQFISVDVTLHDALAPGIEISGTGADLDISVHLSGGNTNLNYSLTNGTLSLLGTELEKGGYTKFDLGSSQIWLYRADLLRIRDGIGPQNRSEMLFHNQEGWSGNRATVMMLQVGGEDILLASRHGMSGFASFSMDADGLLSPLASVSDNAQSYAADVYLMASAEIGGRTFVFTASQSESGISSYELKSDDSITLTHSIGAAEGVGMNAPNVMLVANVNGQDFLLVGDAGTHMIKVLQISANGVLSEVHSVMDSTDTRFADISVLQTIEVSGRTLVLAGGSDDGLSLFILTPTGQLVLLDTIEDTNALGLTNVTNIELRLDQDVIHGFVTSESVPGLTHITIDISSLGNVLVGDGGADTLTGGGKNDILLDGAGQDVLTGGAGADLFVLAADGARDDIMDFTIGQDRVDLSRWENLYSVAQLEIVSITDGARVSYGTEVFYLHTANGQPLTYQDFIDNDLLGLYRPPLTFNQPKVRMGTSENDRLTGTSADEKLQGMEGDDWLEGLDGADEIDGNQGNDTLVGGNDNDRLIGGVGNDRVWAGNGRDVAWLGSGHDIFNDNGQSGENGRDTVHGGSGKDLINGGAGDDHFYGDSGDDTIFGGDGDDVLTGGSEWDQLSGGEGNDRVWGGNGCDRVWLEGGHDVFFDNEQTGAMAKDTVSGGWGNDTINGGGGNDYFYGDDGEDRLFGGAGDDVLAGGNGWDQLTGGAGNDRVWAGNGRDVAWLGSGDDIFHDNGQGGDNGRDTVYGGSGKDLIKGGAGDDQFYGDSGDDTIFGGDGNDVLSGGSEWDQLSGGAGNDRVWGGNGCDRVWLGDGNDTFYDNTQTGENGADSIWGGSGSDTIHLGGGNDLVSGGADADVFVWNTTQSTGADRITDFQDGLDLLQMSGVSFADLTINSTVDGALVSWSTGSVLLLDVEIANITADDFVFI</sequence>
<name>A0A9Q9M120_9RHOB</name>
<dbReference type="Pfam" id="PF00353">
    <property type="entry name" value="HemolysinCabind"/>
    <property type="match status" value="10"/>
</dbReference>
<comment type="subcellular location">
    <subcellularLocation>
        <location evidence="1">Secreted</location>
    </subcellularLocation>
</comment>
<dbReference type="AlphaFoldDB" id="A0A9Q9M120"/>
<evidence type="ECO:0000313" key="5">
    <source>
        <dbReference type="Proteomes" id="UP001057991"/>
    </source>
</evidence>